<evidence type="ECO:0000256" key="2">
    <source>
        <dbReference type="SAM" id="SignalP"/>
    </source>
</evidence>
<feature type="signal peptide" evidence="2">
    <location>
        <begin position="1"/>
        <end position="21"/>
    </location>
</feature>
<feature type="region of interest" description="Disordered" evidence="1">
    <location>
        <begin position="319"/>
        <end position="362"/>
    </location>
</feature>
<proteinExistence type="predicted"/>
<feature type="compositionally biased region" description="Low complexity" evidence="1">
    <location>
        <begin position="349"/>
        <end position="362"/>
    </location>
</feature>
<feature type="compositionally biased region" description="Basic residues" evidence="1">
    <location>
        <begin position="170"/>
        <end position="186"/>
    </location>
</feature>
<feature type="compositionally biased region" description="Basic and acidic residues" evidence="1">
    <location>
        <begin position="194"/>
        <end position="207"/>
    </location>
</feature>
<comment type="caution">
    <text evidence="3">The sequence shown here is derived from an EMBL/GenBank/DDBJ whole genome shotgun (WGS) entry which is preliminary data.</text>
</comment>
<evidence type="ECO:0000313" key="4">
    <source>
        <dbReference type="Proteomes" id="UP000277212"/>
    </source>
</evidence>
<evidence type="ECO:0000256" key="1">
    <source>
        <dbReference type="SAM" id="MobiDB-lite"/>
    </source>
</evidence>
<gene>
    <name evidence="3" type="ORF">CDV36_015667</name>
</gene>
<dbReference type="AlphaFoldDB" id="A0A3M2R8N2"/>
<feature type="region of interest" description="Disordered" evidence="1">
    <location>
        <begin position="630"/>
        <end position="683"/>
    </location>
</feature>
<accession>A0A3M2R8N2</accession>
<feature type="compositionally biased region" description="Low complexity" evidence="1">
    <location>
        <begin position="145"/>
        <end position="157"/>
    </location>
</feature>
<feature type="region of interest" description="Disordered" evidence="1">
    <location>
        <begin position="74"/>
        <end position="244"/>
    </location>
</feature>
<evidence type="ECO:0000313" key="3">
    <source>
        <dbReference type="EMBL" id="RMJ01638.1"/>
    </source>
</evidence>
<dbReference type="EMBL" id="NKUJ01000628">
    <property type="protein sequence ID" value="RMJ01638.1"/>
    <property type="molecule type" value="Genomic_DNA"/>
</dbReference>
<feature type="compositionally biased region" description="Basic and acidic residues" evidence="1">
    <location>
        <begin position="391"/>
        <end position="406"/>
    </location>
</feature>
<protein>
    <submittedName>
        <fullName evidence="3">Uncharacterized protein</fullName>
    </submittedName>
</protein>
<feature type="chain" id="PRO_5017961537" evidence="2">
    <location>
        <begin position="22"/>
        <end position="683"/>
    </location>
</feature>
<sequence>MIRPTARVSSFLLFSPSSVIANSALASLFALTSTSDLCESVLSWDMEFTCMPPATVTYGKKGLLRSLGSRRRQRYLAESVSRRKSSSNTPRRTSRKRTIREPTSIEEMASRLLDDSTLPLQARREDSSPNKRRATTPSISFPIGSEPAISPLELPSPLEQPPPPAESHTRQLRVGKHSPKRPRGTPRRAATARTPRDAPQKRKERGLQRSLGPTRTLSLDPFKFHPTDNLKATEPTPLSTIDGNVRRRLTKDQKNAVVPEEPVEPNSPEDINQKLHAMLAATDALKPSPPQRANSSASKLTRMVPSKVFAKVSNAWDRLHAKSSPQETGTPVKVPHSGQDYDKSDRLESGLTSSPSSMSPISTIEIRLNEGDNLNKRKVQRIVGGQVSRKPVADDGKSLRSGKSLDDPFSEGRGWRTPTSFESRLKKGVDNDQSVIPPLPHNPFESEKEFDDNIKDRILSSTPVGSSTPRIRVERVSISSSDQSPTLQAPKLLPKQTLRLAGTSLNHGQREFEGMHHPKITRPDSGKRTLVESVNEARKAWEKAVGGTDAFGPKRVKKHPSPSKEALESLEMAFRKYTDLKVSGASMDDLDELATSFMSTSPSMKPYEKKRRSWNRLSISNMDDVVGLPFGKTHRRRGSSPSMIPLSRVQLSSENPPKLHRDIRLAPPYRPPGFSPHDVDELQ</sequence>
<organism evidence="3 4">
    <name type="scientific">Fusarium kuroshium</name>
    <dbReference type="NCBI Taxonomy" id="2010991"/>
    <lineage>
        <taxon>Eukaryota</taxon>
        <taxon>Fungi</taxon>
        <taxon>Dikarya</taxon>
        <taxon>Ascomycota</taxon>
        <taxon>Pezizomycotina</taxon>
        <taxon>Sordariomycetes</taxon>
        <taxon>Hypocreomycetidae</taxon>
        <taxon>Hypocreales</taxon>
        <taxon>Nectriaceae</taxon>
        <taxon>Fusarium</taxon>
        <taxon>Fusarium solani species complex</taxon>
    </lineage>
</organism>
<reference evidence="3 4" key="1">
    <citation type="submission" date="2017-06" db="EMBL/GenBank/DDBJ databases">
        <title>Comparative genomic analysis of Ambrosia Fusariam Clade fungi.</title>
        <authorList>
            <person name="Stajich J.E."/>
            <person name="Carrillo J."/>
            <person name="Kijimoto T."/>
            <person name="Eskalen A."/>
            <person name="O'Donnell K."/>
            <person name="Kasson M."/>
        </authorList>
    </citation>
    <scope>NUCLEOTIDE SEQUENCE [LARGE SCALE GENOMIC DNA]</scope>
    <source>
        <strain evidence="3">UCR3666</strain>
    </source>
</reference>
<name>A0A3M2R8N2_9HYPO</name>
<dbReference type="Proteomes" id="UP000277212">
    <property type="component" value="Unassembled WGS sequence"/>
</dbReference>
<feature type="region of interest" description="Disordered" evidence="1">
    <location>
        <begin position="385"/>
        <end position="447"/>
    </location>
</feature>
<keyword evidence="4" id="KW-1185">Reference proteome</keyword>
<dbReference type="OrthoDB" id="4207421at2759"/>
<keyword evidence="2" id="KW-0732">Signal</keyword>
<feature type="compositionally biased region" description="Basic and acidic residues" evidence="1">
    <location>
        <begin position="339"/>
        <end position="348"/>
    </location>
</feature>